<comment type="caution">
    <text evidence="2">The sequence shown here is derived from an EMBL/GenBank/DDBJ whole genome shotgun (WGS) entry which is preliminary data.</text>
</comment>
<reference evidence="2" key="1">
    <citation type="submission" date="2023-02" db="EMBL/GenBank/DDBJ databases">
        <title>Identification and recombinant expression of a fungal hydrolase from Papiliotrema laurentii that hydrolyzes apple cutin and clears colloidal polyester polyurethane.</title>
        <authorList>
            <consortium name="DOE Joint Genome Institute"/>
            <person name="Roman V.A."/>
            <person name="Bojanowski C."/>
            <person name="Crable B.R."/>
            <person name="Wagner D.N."/>
            <person name="Hung C.S."/>
            <person name="Nadeau L.J."/>
            <person name="Schratz L."/>
            <person name="Haridas S."/>
            <person name="Pangilinan J."/>
            <person name="Lipzen A."/>
            <person name="Na H."/>
            <person name="Yan M."/>
            <person name="Ng V."/>
            <person name="Grigoriev I.V."/>
            <person name="Spatafora J.W."/>
            <person name="Barlow D."/>
            <person name="Biffinger J."/>
            <person name="Kelley-Loughnane N."/>
            <person name="Varaljay V.A."/>
            <person name="Crookes-Goodson W.J."/>
        </authorList>
    </citation>
    <scope>NUCLEOTIDE SEQUENCE</scope>
    <source>
        <strain evidence="2">5307AH</strain>
    </source>
</reference>
<dbReference type="Proteomes" id="UP001182556">
    <property type="component" value="Unassembled WGS sequence"/>
</dbReference>
<feature type="region of interest" description="Disordered" evidence="1">
    <location>
        <begin position="1"/>
        <end position="42"/>
    </location>
</feature>
<protein>
    <submittedName>
        <fullName evidence="2">Uncharacterized protein</fullName>
    </submittedName>
</protein>
<accession>A0AAD9CVH5</accession>
<evidence type="ECO:0000256" key="1">
    <source>
        <dbReference type="SAM" id="MobiDB-lite"/>
    </source>
</evidence>
<name>A0AAD9CVH5_PAPLA</name>
<evidence type="ECO:0000313" key="3">
    <source>
        <dbReference type="Proteomes" id="UP001182556"/>
    </source>
</evidence>
<proteinExistence type="predicted"/>
<dbReference type="EMBL" id="JAODAN010000011">
    <property type="protein sequence ID" value="KAK1921353.1"/>
    <property type="molecule type" value="Genomic_DNA"/>
</dbReference>
<keyword evidence="3" id="KW-1185">Reference proteome</keyword>
<sequence length="456" mass="50595">MTDAHYSSEAVLTPMPFQDSSPSSTDIFELPQPPRYETGEPSDFGHYRSGLLKMSDISEEPQRDMYYLIAREWTRADHTSLDRKGSGDWAWPLRSLQDFKYAWQVGEDQRPELSPSYDRGISKALQHFYSGSKSGFSVAPDGSEMQVCEDALQAAGVIKDGFDAGGTIDITQSESIVPQLKPVRCRYQWQSLDGHALSEAGKQTLTDELGEWQEFVKKKYGAVLDARGRDSFHSTQGGFDSRIDNPVLAPCCQKRSQGYILTLSQDDPPKTSSPPTYETCDSPAPSTFATIALYRTVVSSGSFANSEDFLPFNLSKKNPDCVVLASALHCTEGKPVGDYKHNQEVSRLIEEFLREKCGFDEETLAGRSMHLTVAGGSGQPISPVPLTLEEISAFICREKLEKDKEDVKGPLAGKITLHGKDVHFKWSLLSNKTFEQTTGSELKDFIKEPKVTAQET</sequence>
<organism evidence="2 3">
    <name type="scientific">Papiliotrema laurentii</name>
    <name type="common">Cryptococcus laurentii</name>
    <dbReference type="NCBI Taxonomy" id="5418"/>
    <lineage>
        <taxon>Eukaryota</taxon>
        <taxon>Fungi</taxon>
        <taxon>Dikarya</taxon>
        <taxon>Basidiomycota</taxon>
        <taxon>Agaricomycotina</taxon>
        <taxon>Tremellomycetes</taxon>
        <taxon>Tremellales</taxon>
        <taxon>Rhynchogastremaceae</taxon>
        <taxon>Papiliotrema</taxon>
    </lineage>
</organism>
<evidence type="ECO:0000313" key="2">
    <source>
        <dbReference type="EMBL" id="KAK1921353.1"/>
    </source>
</evidence>
<gene>
    <name evidence="2" type="ORF">DB88DRAFT_518740</name>
</gene>
<dbReference type="AlphaFoldDB" id="A0AAD9CVH5"/>